<protein>
    <recommendedName>
        <fullName evidence="1">ER-bound oxygenase mpaB/mpaB'/Rubber oxygenase catalytic domain-containing protein</fullName>
    </recommendedName>
</protein>
<sequence>MRLLTAGLMPAPIREQYGWKWDAGRERRFRLLVGALALVYPRLPLRIRTLPREYSMVTTRRMLAKVKRRPAVTVRS</sequence>
<proteinExistence type="predicted"/>
<gene>
    <name evidence="2" type="ORF">SAMN04489713_105151</name>
</gene>
<dbReference type="EMBL" id="FOVH01000005">
    <property type="protein sequence ID" value="SFO34007.1"/>
    <property type="molecule type" value="Genomic_DNA"/>
</dbReference>
<accession>A0A1I5GDN1</accession>
<dbReference type="AlphaFoldDB" id="A0A1I5GDN1"/>
<dbReference type="Proteomes" id="UP000183413">
    <property type="component" value="Unassembled WGS sequence"/>
</dbReference>
<evidence type="ECO:0000313" key="2">
    <source>
        <dbReference type="EMBL" id="SFO34007.1"/>
    </source>
</evidence>
<dbReference type="InParanoid" id="A0A1I5GDN1"/>
<dbReference type="InterPro" id="IPR018713">
    <property type="entry name" value="MPAB/Lcp_cat_dom"/>
</dbReference>
<feature type="domain" description="ER-bound oxygenase mpaB/mpaB'/Rubber oxygenase catalytic" evidence="1">
    <location>
        <begin position="1"/>
        <end position="36"/>
    </location>
</feature>
<evidence type="ECO:0000259" key="1">
    <source>
        <dbReference type="Pfam" id="PF09995"/>
    </source>
</evidence>
<dbReference type="Pfam" id="PF09995">
    <property type="entry name" value="MPAB_Lcp_cat"/>
    <property type="match status" value="1"/>
</dbReference>
<dbReference type="GO" id="GO:0016491">
    <property type="term" value="F:oxidoreductase activity"/>
    <property type="evidence" value="ECO:0007669"/>
    <property type="project" value="InterPro"/>
</dbReference>
<name>A0A1I5GDN1_9ACTN</name>
<organism evidence="2 3">
    <name type="scientific">Actinomadura madurae</name>
    <dbReference type="NCBI Taxonomy" id="1993"/>
    <lineage>
        <taxon>Bacteria</taxon>
        <taxon>Bacillati</taxon>
        <taxon>Actinomycetota</taxon>
        <taxon>Actinomycetes</taxon>
        <taxon>Streptosporangiales</taxon>
        <taxon>Thermomonosporaceae</taxon>
        <taxon>Actinomadura</taxon>
    </lineage>
</organism>
<keyword evidence="3" id="KW-1185">Reference proteome</keyword>
<dbReference type="eggNOG" id="COG3662">
    <property type="taxonomic scope" value="Bacteria"/>
</dbReference>
<reference evidence="2 3" key="1">
    <citation type="submission" date="2016-10" db="EMBL/GenBank/DDBJ databases">
        <authorList>
            <person name="de Groot N.N."/>
        </authorList>
    </citation>
    <scope>NUCLEOTIDE SEQUENCE [LARGE SCALE GENOMIC DNA]</scope>
    <source>
        <strain evidence="2 3">DSM 43067</strain>
    </source>
</reference>
<evidence type="ECO:0000313" key="3">
    <source>
        <dbReference type="Proteomes" id="UP000183413"/>
    </source>
</evidence>
<dbReference type="OrthoDB" id="3422701at2"/>